<name>A0AA35W542_GEOBA</name>
<evidence type="ECO:0000313" key="5">
    <source>
        <dbReference type="Proteomes" id="UP001174909"/>
    </source>
</evidence>
<dbReference type="AlphaFoldDB" id="A0AA35W542"/>
<comment type="caution">
    <text evidence="4">The sequence shown here is derived from an EMBL/GenBank/DDBJ whole genome shotgun (WGS) entry which is preliminary data.</text>
</comment>
<evidence type="ECO:0000256" key="1">
    <source>
        <dbReference type="ARBA" id="ARBA00022837"/>
    </source>
</evidence>
<dbReference type="GO" id="GO:0000159">
    <property type="term" value="C:protein phosphatase type 2A complex"/>
    <property type="evidence" value="ECO:0007669"/>
    <property type="project" value="TreeGrafter"/>
</dbReference>
<feature type="chain" id="PRO_5041340872" evidence="2">
    <location>
        <begin position="24"/>
        <end position="190"/>
    </location>
</feature>
<accession>A0AA35W542</accession>
<dbReference type="PROSITE" id="PS00018">
    <property type="entry name" value="EF_HAND_1"/>
    <property type="match status" value="1"/>
</dbReference>
<dbReference type="GO" id="GO:0019888">
    <property type="term" value="F:protein phosphatase regulator activity"/>
    <property type="evidence" value="ECO:0007669"/>
    <property type="project" value="TreeGrafter"/>
</dbReference>
<dbReference type="Gene3D" id="1.10.238.10">
    <property type="entry name" value="EF-hand"/>
    <property type="match status" value="1"/>
</dbReference>
<protein>
    <submittedName>
        <fullName evidence="4">Serine/threonine-protein phosphatase 2A regulatory subunit B'' subunit beta</fullName>
    </submittedName>
</protein>
<dbReference type="PANTHER" id="PTHR14095">
    <property type="entry name" value="PHOSPHATASE 2A REGULATORY SUBUNIT-RELATED"/>
    <property type="match status" value="1"/>
</dbReference>
<dbReference type="InterPro" id="IPR011992">
    <property type="entry name" value="EF-hand-dom_pair"/>
</dbReference>
<dbReference type="InterPro" id="IPR002048">
    <property type="entry name" value="EF_hand_dom"/>
</dbReference>
<evidence type="ECO:0000256" key="2">
    <source>
        <dbReference type="SAM" id="SignalP"/>
    </source>
</evidence>
<dbReference type="PANTHER" id="PTHR14095:SF0">
    <property type="entry name" value="MIP22305P"/>
    <property type="match status" value="1"/>
</dbReference>
<proteinExistence type="predicted"/>
<sequence length="190" mass="21884">HPFSPSSSLHSFLSLSLLSLSLPFPPSAPHRDKTVPAGKLSYKDFIWFLLSEEDKTTQRSIEYWFRCLDVDGDGVLSLYELQLFYEEVLQRLRELSIECLSVENTVCQVLDMVNPRLKNCISLGDLKACKLTPAFLNTFINVEKYLEFEQRDPVTMARDDVETLCSEWDRYAADQYEILLAEEAGENDTR</sequence>
<dbReference type="EMBL" id="CASHTH010000520">
    <property type="protein sequence ID" value="CAI8003435.1"/>
    <property type="molecule type" value="Genomic_DNA"/>
</dbReference>
<dbReference type="InterPro" id="IPR018247">
    <property type="entry name" value="EF_Hand_1_Ca_BS"/>
</dbReference>
<dbReference type="Proteomes" id="UP001174909">
    <property type="component" value="Unassembled WGS sequence"/>
</dbReference>
<gene>
    <name evidence="4" type="ORF">GBAR_LOCUS3651</name>
</gene>
<keyword evidence="5" id="KW-1185">Reference proteome</keyword>
<organism evidence="4 5">
    <name type="scientific">Geodia barretti</name>
    <name type="common">Barrett's horny sponge</name>
    <dbReference type="NCBI Taxonomy" id="519541"/>
    <lineage>
        <taxon>Eukaryota</taxon>
        <taxon>Metazoa</taxon>
        <taxon>Porifera</taxon>
        <taxon>Demospongiae</taxon>
        <taxon>Heteroscleromorpha</taxon>
        <taxon>Tetractinellida</taxon>
        <taxon>Astrophorina</taxon>
        <taxon>Geodiidae</taxon>
        <taxon>Geodia</taxon>
    </lineage>
</organism>
<reference evidence="4" key="1">
    <citation type="submission" date="2023-03" db="EMBL/GenBank/DDBJ databases">
        <authorList>
            <person name="Steffen K."/>
            <person name="Cardenas P."/>
        </authorList>
    </citation>
    <scope>NUCLEOTIDE SEQUENCE</scope>
</reference>
<feature type="non-terminal residue" evidence="4">
    <location>
        <position position="190"/>
    </location>
</feature>
<dbReference type="GO" id="GO:0005509">
    <property type="term" value="F:calcium ion binding"/>
    <property type="evidence" value="ECO:0007669"/>
    <property type="project" value="InterPro"/>
</dbReference>
<dbReference type="PROSITE" id="PS50222">
    <property type="entry name" value="EF_HAND_2"/>
    <property type="match status" value="1"/>
</dbReference>
<feature type="domain" description="EF-hand" evidence="3">
    <location>
        <begin position="56"/>
        <end position="91"/>
    </location>
</feature>
<keyword evidence="2" id="KW-0732">Signal</keyword>
<keyword evidence="1" id="KW-0106">Calcium</keyword>
<evidence type="ECO:0000259" key="3">
    <source>
        <dbReference type="PROSITE" id="PS50222"/>
    </source>
</evidence>
<dbReference type="SUPFAM" id="SSF47473">
    <property type="entry name" value="EF-hand"/>
    <property type="match status" value="1"/>
</dbReference>
<feature type="signal peptide" evidence="2">
    <location>
        <begin position="1"/>
        <end position="23"/>
    </location>
</feature>
<evidence type="ECO:0000313" key="4">
    <source>
        <dbReference type="EMBL" id="CAI8003435.1"/>
    </source>
</evidence>